<evidence type="ECO:0000256" key="4">
    <source>
        <dbReference type="ARBA" id="ARBA00022692"/>
    </source>
</evidence>
<dbReference type="Pfam" id="PF00482">
    <property type="entry name" value="T2SSF"/>
    <property type="match status" value="1"/>
</dbReference>
<keyword evidence="3" id="KW-1003">Cell membrane</keyword>
<feature type="transmembrane region" description="Helical" evidence="7">
    <location>
        <begin position="114"/>
        <end position="137"/>
    </location>
</feature>
<dbReference type="AlphaFoldDB" id="A0A1X9MDF0"/>
<evidence type="ECO:0000256" key="6">
    <source>
        <dbReference type="ARBA" id="ARBA00023136"/>
    </source>
</evidence>
<dbReference type="EMBL" id="CP020814">
    <property type="protein sequence ID" value="ARK31436.1"/>
    <property type="molecule type" value="Genomic_DNA"/>
</dbReference>
<feature type="domain" description="Type II secretion system protein GspF" evidence="8">
    <location>
        <begin position="22"/>
        <end position="138"/>
    </location>
</feature>
<name>A0A1X9MDF0_9BACI</name>
<evidence type="ECO:0000256" key="5">
    <source>
        <dbReference type="ARBA" id="ARBA00022989"/>
    </source>
</evidence>
<dbReference type="InterPro" id="IPR042094">
    <property type="entry name" value="T2SS_GspF_sf"/>
</dbReference>
<evidence type="ECO:0000313" key="9">
    <source>
        <dbReference type="EMBL" id="ARK31436.1"/>
    </source>
</evidence>
<evidence type="ECO:0000259" key="8">
    <source>
        <dbReference type="Pfam" id="PF00482"/>
    </source>
</evidence>
<comment type="similarity">
    <text evidence="2">Belongs to the GSP F family.</text>
</comment>
<comment type="subcellular location">
    <subcellularLocation>
        <location evidence="1">Cell membrane</location>
        <topology evidence="1">Multi-pass membrane protein</topology>
    </subcellularLocation>
</comment>
<dbReference type="Gene3D" id="1.20.81.30">
    <property type="entry name" value="Type II secretion system (T2SS), domain F"/>
    <property type="match status" value="1"/>
</dbReference>
<dbReference type="PANTHER" id="PTHR30012">
    <property type="entry name" value="GENERAL SECRETION PATHWAY PROTEIN"/>
    <property type="match status" value="1"/>
</dbReference>
<keyword evidence="5 7" id="KW-1133">Transmembrane helix</keyword>
<dbReference type="KEGG" id="bkw:BkAM31D_17205"/>
<dbReference type="InterPro" id="IPR003004">
    <property type="entry name" value="GspF/PilC"/>
</dbReference>
<evidence type="ECO:0000256" key="1">
    <source>
        <dbReference type="ARBA" id="ARBA00004651"/>
    </source>
</evidence>
<evidence type="ECO:0000313" key="10">
    <source>
        <dbReference type="Proteomes" id="UP000193006"/>
    </source>
</evidence>
<feature type="transmembrane region" description="Helical" evidence="7">
    <location>
        <begin position="164"/>
        <end position="185"/>
    </location>
</feature>
<sequence>MNLFNKDSKGSYQVTAKAFIRIGSLLDQGYPLETALSFIKLHVKRKTKEQLEVALEQLKEGHSVHESFQSFEIPSSIRFFLYFYEQQGDIAQGFNQVGQLLLNREKVKSEVMKLLRYPLTLLSLCGLLLMLMFQFVFPHFHSFFSTMSNSPPLFVLLLMEFLSYFPYLILLFVFSCFIITILIGYKMKHWSSYE</sequence>
<keyword evidence="10" id="KW-1185">Reference proteome</keyword>
<evidence type="ECO:0000256" key="3">
    <source>
        <dbReference type="ARBA" id="ARBA00022475"/>
    </source>
</evidence>
<evidence type="ECO:0000256" key="2">
    <source>
        <dbReference type="ARBA" id="ARBA00005745"/>
    </source>
</evidence>
<evidence type="ECO:0000256" key="7">
    <source>
        <dbReference type="SAM" id="Phobius"/>
    </source>
</evidence>
<proteinExistence type="inferred from homology"/>
<dbReference type="RefSeq" id="WP_066152695.1">
    <property type="nucleotide sequence ID" value="NZ_CP020814.1"/>
</dbReference>
<dbReference type="STRING" id="199441.BkAM31D_17205"/>
<dbReference type="InterPro" id="IPR018076">
    <property type="entry name" value="T2SS_GspF_dom"/>
</dbReference>
<organism evidence="9 10">
    <name type="scientific">Halalkalibacter krulwichiae</name>
    <dbReference type="NCBI Taxonomy" id="199441"/>
    <lineage>
        <taxon>Bacteria</taxon>
        <taxon>Bacillati</taxon>
        <taxon>Bacillota</taxon>
        <taxon>Bacilli</taxon>
        <taxon>Bacillales</taxon>
        <taxon>Bacillaceae</taxon>
        <taxon>Halalkalibacter</taxon>
    </lineage>
</organism>
<dbReference type="GO" id="GO:0005886">
    <property type="term" value="C:plasma membrane"/>
    <property type="evidence" value="ECO:0007669"/>
    <property type="project" value="UniProtKB-SubCell"/>
</dbReference>
<keyword evidence="6 7" id="KW-0472">Membrane</keyword>
<keyword evidence="4 7" id="KW-0812">Transmembrane</keyword>
<dbReference type="PANTHER" id="PTHR30012:SF0">
    <property type="entry name" value="TYPE II SECRETION SYSTEM PROTEIN F-RELATED"/>
    <property type="match status" value="1"/>
</dbReference>
<reference evidence="9 10" key="1">
    <citation type="submission" date="2017-04" db="EMBL/GenBank/DDBJ databases">
        <title>Bacillus krulwichiae AM31D Genome sequencing and assembly.</title>
        <authorList>
            <person name="Krulwich T.A."/>
            <person name="Anastor L."/>
            <person name="Ehrlich R."/>
            <person name="Ehrlich G.D."/>
            <person name="Janto B."/>
        </authorList>
    </citation>
    <scope>NUCLEOTIDE SEQUENCE [LARGE SCALE GENOMIC DNA]</scope>
    <source>
        <strain evidence="9 10">AM31D</strain>
    </source>
</reference>
<accession>A0A1X9MDF0</accession>
<dbReference type="Proteomes" id="UP000193006">
    <property type="component" value="Chromosome"/>
</dbReference>
<gene>
    <name evidence="9" type="ORF">BkAM31D_17205</name>
</gene>
<protein>
    <submittedName>
        <fullName evidence="9">Type IV pilin biogenesis protein</fullName>
    </submittedName>
</protein>